<keyword evidence="17" id="KW-1185">Reference proteome</keyword>
<dbReference type="Pfam" id="PF13920">
    <property type="entry name" value="zf-C3HC4_3"/>
    <property type="match status" value="1"/>
</dbReference>
<evidence type="ECO:0000256" key="3">
    <source>
        <dbReference type="ARBA" id="ARBA00012483"/>
    </source>
</evidence>
<organism evidence="16 17">
    <name type="scientific">Rubroshorea leprosula</name>
    <dbReference type="NCBI Taxonomy" id="152421"/>
    <lineage>
        <taxon>Eukaryota</taxon>
        <taxon>Viridiplantae</taxon>
        <taxon>Streptophyta</taxon>
        <taxon>Embryophyta</taxon>
        <taxon>Tracheophyta</taxon>
        <taxon>Spermatophyta</taxon>
        <taxon>Magnoliopsida</taxon>
        <taxon>eudicotyledons</taxon>
        <taxon>Gunneridae</taxon>
        <taxon>Pentapetalae</taxon>
        <taxon>rosids</taxon>
        <taxon>malvids</taxon>
        <taxon>Malvales</taxon>
        <taxon>Dipterocarpaceae</taxon>
        <taxon>Rubroshorea</taxon>
    </lineage>
</organism>
<dbReference type="Pfam" id="PF12483">
    <property type="entry name" value="GIDE"/>
    <property type="match status" value="1"/>
</dbReference>
<accession>A0AAV5ISB1</accession>
<evidence type="ECO:0000256" key="2">
    <source>
        <dbReference type="ARBA" id="ARBA00004141"/>
    </source>
</evidence>
<evidence type="ECO:0000256" key="11">
    <source>
        <dbReference type="ARBA" id="ARBA00023136"/>
    </source>
</evidence>
<keyword evidence="6" id="KW-0479">Metal-binding</keyword>
<keyword evidence="10 13" id="KW-1133">Transmembrane helix</keyword>
<comment type="catalytic activity">
    <reaction evidence="1">
        <text>S-ubiquitinyl-[E2 ubiquitin-conjugating enzyme]-L-cysteine + [acceptor protein]-L-lysine = [E2 ubiquitin-conjugating enzyme]-L-cysteine + N(6)-ubiquitinyl-[acceptor protein]-L-lysine.</text>
        <dbReference type="EC" id="2.3.2.27"/>
    </reaction>
</comment>
<evidence type="ECO:0000256" key="10">
    <source>
        <dbReference type="ARBA" id="ARBA00022989"/>
    </source>
</evidence>
<evidence type="ECO:0000256" key="6">
    <source>
        <dbReference type="ARBA" id="ARBA00022723"/>
    </source>
</evidence>
<keyword evidence="11 13" id="KW-0472">Membrane</keyword>
<evidence type="ECO:0000256" key="1">
    <source>
        <dbReference type="ARBA" id="ARBA00000900"/>
    </source>
</evidence>
<evidence type="ECO:0000313" key="16">
    <source>
        <dbReference type="EMBL" id="GKV00803.1"/>
    </source>
</evidence>
<keyword evidence="8" id="KW-0833">Ubl conjugation pathway</keyword>
<keyword evidence="4" id="KW-0808">Transferase</keyword>
<reference evidence="16 17" key="1">
    <citation type="journal article" date="2021" name="Commun. Biol.">
        <title>The genome of Shorea leprosula (Dipterocarpaceae) highlights the ecological relevance of drought in aseasonal tropical rainforests.</title>
        <authorList>
            <person name="Ng K.K.S."/>
            <person name="Kobayashi M.J."/>
            <person name="Fawcett J.A."/>
            <person name="Hatakeyama M."/>
            <person name="Paape T."/>
            <person name="Ng C.H."/>
            <person name="Ang C.C."/>
            <person name="Tnah L.H."/>
            <person name="Lee C.T."/>
            <person name="Nishiyama T."/>
            <person name="Sese J."/>
            <person name="O'Brien M.J."/>
            <person name="Copetti D."/>
            <person name="Mohd Noor M.I."/>
            <person name="Ong R.C."/>
            <person name="Putra M."/>
            <person name="Sireger I.Z."/>
            <person name="Indrioko S."/>
            <person name="Kosugi Y."/>
            <person name="Izuno A."/>
            <person name="Isagi Y."/>
            <person name="Lee S.L."/>
            <person name="Shimizu K.K."/>
        </authorList>
    </citation>
    <scope>NUCLEOTIDE SEQUENCE [LARGE SCALE GENOMIC DNA]</scope>
    <source>
        <strain evidence="16">214</strain>
    </source>
</reference>
<protein>
    <recommendedName>
        <fullName evidence="3">RING-type E3 ubiquitin transferase</fullName>
        <ecNumber evidence="3">2.3.2.27</ecNumber>
    </recommendedName>
</protein>
<dbReference type="GO" id="GO:0061630">
    <property type="term" value="F:ubiquitin protein ligase activity"/>
    <property type="evidence" value="ECO:0007669"/>
    <property type="project" value="UniProtKB-EC"/>
</dbReference>
<dbReference type="EC" id="2.3.2.27" evidence="3"/>
<dbReference type="PANTHER" id="PTHR47355">
    <property type="entry name" value="E3 UBIQUITIN-PROTEIN LIGASE SPL2"/>
    <property type="match status" value="1"/>
</dbReference>
<proteinExistence type="predicted"/>
<dbReference type="SUPFAM" id="SSF57850">
    <property type="entry name" value="RING/U-box"/>
    <property type="match status" value="1"/>
</dbReference>
<evidence type="ECO:0000259" key="14">
    <source>
        <dbReference type="PROSITE" id="PS50089"/>
    </source>
</evidence>
<feature type="transmembrane region" description="Helical" evidence="13">
    <location>
        <begin position="266"/>
        <end position="286"/>
    </location>
</feature>
<dbReference type="AlphaFoldDB" id="A0AAV5ISB1"/>
<dbReference type="GO" id="GO:0016020">
    <property type="term" value="C:membrane"/>
    <property type="evidence" value="ECO:0007669"/>
    <property type="project" value="UniProtKB-SubCell"/>
</dbReference>
<dbReference type="PROSITE" id="PS50089">
    <property type="entry name" value="ZF_RING_2"/>
    <property type="match status" value="1"/>
</dbReference>
<evidence type="ECO:0000256" key="9">
    <source>
        <dbReference type="ARBA" id="ARBA00022833"/>
    </source>
</evidence>
<dbReference type="GO" id="GO:0016567">
    <property type="term" value="P:protein ubiquitination"/>
    <property type="evidence" value="ECO:0007669"/>
    <property type="project" value="InterPro"/>
</dbReference>
<dbReference type="Proteomes" id="UP001054252">
    <property type="component" value="Unassembled WGS sequence"/>
</dbReference>
<evidence type="ECO:0000313" key="15">
    <source>
        <dbReference type="EMBL" id="GKV00800.1"/>
    </source>
</evidence>
<evidence type="ECO:0000256" key="13">
    <source>
        <dbReference type="SAM" id="Phobius"/>
    </source>
</evidence>
<dbReference type="InterPro" id="IPR001841">
    <property type="entry name" value="Znf_RING"/>
</dbReference>
<evidence type="ECO:0000256" key="4">
    <source>
        <dbReference type="ARBA" id="ARBA00022679"/>
    </source>
</evidence>
<dbReference type="InterPro" id="IPR022170">
    <property type="entry name" value="MUL1-like"/>
</dbReference>
<evidence type="ECO:0000256" key="7">
    <source>
        <dbReference type="ARBA" id="ARBA00022771"/>
    </source>
</evidence>
<dbReference type="GO" id="GO:0008270">
    <property type="term" value="F:zinc ion binding"/>
    <property type="evidence" value="ECO:0007669"/>
    <property type="project" value="UniProtKB-KW"/>
</dbReference>
<comment type="caution">
    <text evidence="16">The sequence shown here is derived from an EMBL/GenBank/DDBJ whole genome shotgun (WGS) entry which is preliminary data.</text>
</comment>
<sequence>MADDRIFVPLSLVSRLALAFDGAILGVVLACSAVRALLKHRSASSALSKIQSAPSISIGDLRSIISAEQSESSEEPLVVVRGTVGVKPVVEGGSWRSLKPHVLVSQESRDKAVIIQSMQTCIYSEWKGFFGWSCDVRAMLGESLNKQGSTSLRMVPFILVEGDQWLNVNLVGSKHPLPLTTVYHHVHPISASRYTFLQALFGHEYPVGLLDEEKILPLGKEISAVGICSFNDGVTEIKSCKELPYFLSELTKDQMVLDLAVGTKTLLWSGVVLGLISIGILGYAVVRNWNKWKQWRQQSQRQLPQPSYDAYDDDLEYLEETEVMDNELCVICLMRRRRSAFTPCGHLVCCPRCAQLVESASHAKCPVCCQKIRSSLRIYG</sequence>
<dbReference type="EMBL" id="BPVZ01000016">
    <property type="protein sequence ID" value="GKV00803.1"/>
    <property type="molecule type" value="Genomic_DNA"/>
</dbReference>
<name>A0AAV5ISB1_9ROSI</name>
<dbReference type="CDD" id="cd23145">
    <property type="entry name" value="RING-HC_SPL2-like"/>
    <property type="match status" value="1"/>
</dbReference>
<dbReference type="InterPro" id="IPR013083">
    <property type="entry name" value="Znf_RING/FYVE/PHD"/>
</dbReference>
<feature type="transmembrane region" description="Helical" evidence="13">
    <location>
        <begin position="12"/>
        <end position="38"/>
    </location>
</feature>
<evidence type="ECO:0000313" key="17">
    <source>
        <dbReference type="Proteomes" id="UP001054252"/>
    </source>
</evidence>
<dbReference type="InterPro" id="IPR044247">
    <property type="entry name" value="SPL2-like"/>
</dbReference>
<feature type="domain" description="RING-type" evidence="14">
    <location>
        <begin position="329"/>
        <end position="368"/>
    </location>
</feature>
<gene>
    <name evidence="15" type="ORF">SLEP1_g13425</name>
    <name evidence="16" type="ORF">SLEP1_g13428</name>
</gene>
<keyword evidence="7 12" id="KW-0863">Zinc-finger</keyword>
<evidence type="ECO:0000256" key="8">
    <source>
        <dbReference type="ARBA" id="ARBA00022786"/>
    </source>
</evidence>
<evidence type="ECO:0000256" key="12">
    <source>
        <dbReference type="PROSITE-ProRule" id="PRU00175"/>
    </source>
</evidence>
<dbReference type="PANTHER" id="PTHR47355:SF1">
    <property type="entry name" value="E3 UBIQUITIN-PROTEIN LIGASE SPL2"/>
    <property type="match status" value="1"/>
</dbReference>
<comment type="subcellular location">
    <subcellularLocation>
        <location evidence="2">Membrane</location>
        <topology evidence="2">Multi-pass membrane protein</topology>
    </subcellularLocation>
</comment>
<keyword evidence="5 13" id="KW-0812">Transmembrane</keyword>
<evidence type="ECO:0000256" key="5">
    <source>
        <dbReference type="ARBA" id="ARBA00022692"/>
    </source>
</evidence>
<keyword evidence="9" id="KW-0862">Zinc</keyword>
<dbReference type="Gene3D" id="3.30.40.10">
    <property type="entry name" value="Zinc/RING finger domain, C3HC4 (zinc finger)"/>
    <property type="match status" value="1"/>
</dbReference>
<dbReference type="EMBL" id="BPVZ01000016">
    <property type="protein sequence ID" value="GKV00800.1"/>
    <property type="molecule type" value="Genomic_DNA"/>
</dbReference>